<accession>A0ABT9ZCC9</accession>
<keyword evidence="1" id="KW-0175">Coiled coil</keyword>
<dbReference type="InterPro" id="IPR025004">
    <property type="entry name" value="SenN/SenS"/>
</dbReference>
<keyword evidence="3" id="KW-1185">Reference proteome</keyword>
<sequence length="43" mass="5401">MRKQKKKSLEELVNENKQQLLKDQEALNRIEERWEHRILNRLD</sequence>
<dbReference type="Pfam" id="PF13040">
    <property type="entry name" value="Fur_reg_FbpB"/>
    <property type="match status" value="1"/>
</dbReference>
<proteinExistence type="predicted"/>
<evidence type="ECO:0000313" key="2">
    <source>
        <dbReference type="EMBL" id="MDQ0229931.1"/>
    </source>
</evidence>
<dbReference type="RefSeq" id="WP_307338465.1">
    <property type="nucleotide sequence ID" value="NZ_JAUSUD010000004.1"/>
</dbReference>
<gene>
    <name evidence="2" type="ORF">J2S19_001183</name>
</gene>
<name>A0ABT9ZCC9_9BACI</name>
<evidence type="ECO:0000256" key="1">
    <source>
        <dbReference type="SAM" id="Coils"/>
    </source>
</evidence>
<evidence type="ECO:0008006" key="4">
    <source>
        <dbReference type="Google" id="ProtNLM"/>
    </source>
</evidence>
<organism evidence="2 3">
    <name type="scientific">Metabacillus malikii</name>
    <dbReference type="NCBI Taxonomy" id="1504265"/>
    <lineage>
        <taxon>Bacteria</taxon>
        <taxon>Bacillati</taxon>
        <taxon>Bacillota</taxon>
        <taxon>Bacilli</taxon>
        <taxon>Bacillales</taxon>
        <taxon>Bacillaceae</taxon>
        <taxon>Metabacillus</taxon>
    </lineage>
</organism>
<comment type="caution">
    <text evidence="2">The sequence shown here is derived from an EMBL/GenBank/DDBJ whole genome shotgun (WGS) entry which is preliminary data.</text>
</comment>
<evidence type="ECO:0000313" key="3">
    <source>
        <dbReference type="Proteomes" id="UP001234495"/>
    </source>
</evidence>
<dbReference type="Proteomes" id="UP001234495">
    <property type="component" value="Unassembled WGS sequence"/>
</dbReference>
<dbReference type="EMBL" id="JAUSUD010000004">
    <property type="protein sequence ID" value="MDQ0229931.1"/>
    <property type="molecule type" value="Genomic_DNA"/>
</dbReference>
<reference evidence="2 3" key="1">
    <citation type="submission" date="2023-07" db="EMBL/GenBank/DDBJ databases">
        <title>Genomic Encyclopedia of Type Strains, Phase IV (KMG-IV): sequencing the most valuable type-strain genomes for metagenomic binning, comparative biology and taxonomic classification.</title>
        <authorList>
            <person name="Goeker M."/>
        </authorList>
    </citation>
    <scope>NUCLEOTIDE SEQUENCE [LARGE SCALE GENOMIC DNA]</scope>
    <source>
        <strain evidence="2 3">DSM 29005</strain>
    </source>
</reference>
<feature type="coiled-coil region" evidence="1">
    <location>
        <begin position="2"/>
        <end position="33"/>
    </location>
</feature>
<protein>
    <recommendedName>
        <fullName evidence="4">FbpB family small basic protein</fullName>
    </recommendedName>
</protein>